<dbReference type="EMBL" id="JAIWYP010000003">
    <property type="protein sequence ID" value="KAH3854715.1"/>
    <property type="molecule type" value="Genomic_DNA"/>
</dbReference>
<protein>
    <submittedName>
        <fullName evidence="1">Uncharacterized protein</fullName>
    </submittedName>
</protein>
<name>A0A9D4R685_DREPO</name>
<gene>
    <name evidence="1" type="ORF">DPMN_097264</name>
</gene>
<reference evidence="1" key="2">
    <citation type="submission" date="2020-11" db="EMBL/GenBank/DDBJ databases">
        <authorList>
            <person name="McCartney M.A."/>
            <person name="Auch B."/>
            <person name="Kono T."/>
            <person name="Mallez S."/>
            <person name="Becker A."/>
            <person name="Gohl D.M."/>
            <person name="Silverstein K.A.T."/>
            <person name="Koren S."/>
            <person name="Bechman K.B."/>
            <person name="Herman A."/>
            <person name="Abrahante J.E."/>
            <person name="Garbe J."/>
        </authorList>
    </citation>
    <scope>NUCLEOTIDE SEQUENCE</scope>
    <source>
        <strain evidence="1">Duluth1</strain>
        <tissue evidence="1">Whole animal</tissue>
    </source>
</reference>
<sequence length="471" mass="53942">MNNEDSAFTQDQPEVLSKIKIFDINEARLLRKKLKMEEKERKINNYEHASVKIDSGEGEQEDVEVRAYSLNENVNMMKKLRSTEKEPLEIVETNGGTKLVLNTGTYKLLKFASKKYFSDNSLNYKYLCKSANDRKSNVVELSYKVAVENNHLYTLNMYHTTSSCLVNGRNVAHFFDTDLPNILQIMKTEIQSNNKSICELNEYMKQQILSYLGRKHPERSSPKMSVTYGVDKPDTLLNSSIEQDSRTVENASRVVNNDSRIVENEAVTDIEIETQAKDELTKVTETELEAKSDTSFDIDCATQTDAVENAILKEMKIMNEILIDTKFRLNNFQQDTTLQLSQLRDEIASVKNAISLANQQSTDKVETISQSTDILSKSMKQANDALHRKLQSVHDNIKKIIPSTANMAERLLQNERSERATTETPQSEKVMITEAVKELQRKHLNRKKVIITEADMKEKKANSLQRNKYSK</sequence>
<dbReference type="AlphaFoldDB" id="A0A9D4R685"/>
<evidence type="ECO:0000313" key="2">
    <source>
        <dbReference type="Proteomes" id="UP000828390"/>
    </source>
</evidence>
<keyword evidence="2" id="KW-1185">Reference proteome</keyword>
<reference evidence="1" key="1">
    <citation type="journal article" date="2019" name="bioRxiv">
        <title>The Genome of the Zebra Mussel, Dreissena polymorpha: A Resource for Invasive Species Research.</title>
        <authorList>
            <person name="McCartney M.A."/>
            <person name="Auch B."/>
            <person name="Kono T."/>
            <person name="Mallez S."/>
            <person name="Zhang Y."/>
            <person name="Obille A."/>
            <person name="Becker A."/>
            <person name="Abrahante J.E."/>
            <person name="Garbe J."/>
            <person name="Badalamenti J.P."/>
            <person name="Herman A."/>
            <person name="Mangelson H."/>
            <person name="Liachko I."/>
            <person name="Sullivan S."/>
            <person name="Sone E.D."/>
            <person name="Koren S."/>
            <person name="Silverstein K.A.T."/>
            <person name="Beckman K.B."/>
            <person name="Gohl D.M."/>
        </authorList>
    </citation>
    <scope>NUCLEOTIDE SEQUENCE</scope>
    <source>
        <strain evidence="1">Duluth1</strain>
        <tissue evidence="1">Whole animal</tissue>
    </source>
</reference>
<accession>A0A9D4R685</accession>
<proteinExistence type="predicted"/>
<organism evidence="1 2">
    <name type="scientific">Dreissena polymorpha</name>
    <name type="common">Zebra mussel</name>
    <name type="synonym">Mytilus polymorpha</name>
    <dbReference type="NCBI Taxonomy" id="45954"/>
    <lineage>
        <taxon>Eukaryota</taxon>
        <taxon>Metazoa</taxon>
        <taxon>Spiralia</taxon>
        <taxon>Lophotrochozoa</taxon>
        <taxon>Mollusca</taxon>
        <taxon>Bivalvia</taxon>
        <taxon>Autobranchia</taxon>
        <taxon>Heteroconchia</taxon>
        <taxon>Euheterodonta</taxon>
        <taxon>Imparidentia</taxon>
        <taxon>Neoheterodontei</taxon>
        <taxon>Myida</taxon>
        <taxon>Dreissenoidea</taxon>
        <taxon>Dreissenidae</taxon>
        <taxon>Dreissena</taxon>
    </lineage>
</organism>
<evidence type="ECO:0000313" key="1">
    <source>
        <dbReference type="EMBL" id="KAH3854715.1"/>
    </source>
</evidence>
<dbReference type="Proteomes" id="UP000828390">
    <property type="component" value="Unassembled WGS sequence"/>
</dbReference>
<comment type="caution">
    <text evidence="1">The sequence shown here is derived from an EMBL/GenBank/DDBJ whole genome shotgun (WGS) entry which is preliminary data.</text>
</comment>